<gene>
    <name evidence="5" type="ORF">C1T31_11985</name>
</gene>
<dbReference type="Proteomes" id="UP000236641">
    <property type="component" value="Unassembled WGS sequence"/>
</dbReference>
<dbReference type="SUPFAM" id="SSF49329">
    <property type="entry name" value="Cu,Zn superoxide dismutase-like"/>
    <property type="match status" value="1"/>
</dbReference>
<organism evidence="5 6">
    <name type="scientific">Hanstruepera neustonica</name>
    <dbReference type="NCBI Taxonomy" id="1445657"/>
    <lineage>
        <taxon>Bacteria</taxon>
        <taxon>Pseudomonadati</taxon>
        <taxon>Bacteroidota</taxon>
        <taxon>Flavobacteriia</taxon>
        <taxon>Flavobacteriales</taxon>
        <taxon>Flavobacteriaceae</taxon>
        <taxon>Hanstruepera</taxon>
    </lineage>
</organism>
<dbReference type="AlphaFoldDB" id="A0A2K1DX01"/>
<dbReference type="OrthoDB" id="9792957at2"/>
<feature type="signal peptide" evidence="3">
    <location>
        <begin position="1"/>
        <end position="20"/>
    </location>
</feature>
<evidence type="ECO:0000256" key="1">
    <source>
        <dbReference type="ARBA" id="ARBA00010457"/>
    </source>
</evidence>
<dbReference type="GO" id="GO:0005507">
    <property type="term" value="F:copper ion binding"/>
    <property type="evidence" value="ECO:0007669"/>
    <property type="project" value="InterPro"/>
</dbReference>
<dbReference type="EMBL" id="POWF01000008">
    <property type="protein sequence ID" value="PNQ72523.1"/>
    <property type="molecule type" value="Genomic_DNA"/>
</dbReference>
<dbReference type="InterPro" id="IPR024134">
    <property type="entry name" value="SOD_Cu/Zn_/chaperone"/>
</dbReference>
<feature type="region of interest" description="Disordered" evidence="2">
    <location>
        <begin position="22"/>
        <end position="43"/>
    </location>
</feature>
<protein>
    <submittedName>
        <fullName evidence="5">Superoxide dismutase</fullName>
    </submittedName>
</protein>
<keyword evidence="3" id="KW-0732">Signal</keyword>
<feature type="chain" id="PRO_5014466662" evidence="3">
    <location>
        <begin position="21"/>
        <end position="199"/>
    </location>
</feature>
<dbReference type="PROSITE" id="PS51257">
    <property type="entry name" value="PROKAR_LIPOPROTEIN"/>
    <property type="match status" value="1"/>
</dbReference>
<dbReference type="PANTHER" id="PTHR10003">
    <property type="entry name" value="SUPEROXIDE DISMUTASE CU-ZN -RELATED"/>
    <property type="match status" value="1"/>
</dbReference>
<proteinExistence type="inferred from homology"/>
<keyword evidence="6" id="KW-1185">Reference proteome</keyword>
<sequence length="199" mass="21024">MKKISLLAIMVLFVSVMACKKDKKENTETETTETTEMAEPAVVETKTEEVKKIKVALNPKSGSNVSGNAVFREENGTVQFTAIMSGLEPGNHAIHLHETADCSSDDGTSTGGHWNPTAQPHGKWGDEAGYHKGDIGNFYADENGNGTATLSTDEWCIGCGDPAKDIIGKAIIVHQGVDDFTSQPSGAAGARISCAGVIE</sequence>
<feature type="compositionally biased region" description="Low complexity" evidence="2">
    <location>
        <begin position="34"/>
        <end position="43"/>
    </location>
</feature>
<dbReference type="CDD" id="cd00305">
    <property type="entry name" value="Cu-Zn_Superoxide_Dismutase"/>
    <property type="match status" value="1"/>
</dbReference>
<dbReference type="Pfam" id="PF00080">
    <property type="entry name" value="Sod_Cu"/>
    <property type="match status" value="1"/>
</dbReference>
<evidence type="ECO:0000313" key="5">
    <source>
        <dbReference type="EMBL" id="PNQ72523.1"/>
    </source>
</evidence>
<dbReference type="GO" id="GO:0006801">
    <property type="term" value="P:superoxide metabolic process"/>
    <property type="evidence" value="ECO:0007669"/>
    <property type="project" value="InterPro"/>
</dbReference>
<reference evidence="5 6" key="1">
    <citation type="submission" date="2018-01" db="EMBL/GenBank/DDBJ databases">
        <title>The draft genome of Hanstruepera neustonica JCM19743.</title>
        <authorList>
            <person name="He R.-H."/>
            <person name="Du Z.-J."/>
        </authorList>
    </citation>
    <scope>NUCLEOTIDE SEQUENCE [LARGE SCALE GENOMIC DNA]</scope>
    <source>
        <strain evidence="5 6">JCM19743</strain>
    </source>
</reference>
<dbReference type="RefSeq" id="WP_103052767.1">
    <property type="nucleotide sequence ID" value="NZ_POWF01000008.1"/>
</dbReference>
<evidence type="ECO:0000256" key="3">
    <source>
        <dbReference type="SAM" id="SignalP"/>
    </source>
</evidence>
<dbReference type="InterPro" id="IPR036423">
    <property type="entry name" value="SOD-like_Cu/Zn_dom_sf"/>
</dbReference>
<dbReference type="InterPro" id="IPR001424">
    <property type="entry name" value="SOD_Cu_Zn_dom"/>
</dbReference>
<dbReference type="Gene3D" id="2.60.40.200">
    <property type="entry name" value="Superoxide dismutase, copper/zinc binding domain"/>
    <property type="match status" value="1"/>
</dbReference>
<evidence type="ECO:0000256" key="2">
    <source>
        <dbReference type="SAM" id="MobiDB-lite"/>
    </source>
</evidence>
<accession>A0A2K1DX01</accession>
<feature type="region of interest" description="Disordered" evidence="2">
    <location>
        <begin position="101"/>
        <end position="122"/>
    </location>
</feature>
<comment type="caution">
    <text evidence="5">The sequence shown here is derived from an EMBL/GenBank/DDBJ whole genome shotgun (WGS) entry which is preliminary data.</text>
</comment>
<feature type="domain" description="Superoxide dismutase copper/zinc binding" evidence="4">
    <location>
        <begin position="65"/>
        <end position="195"/>
    </location>
</feature>
<evidence type="ECO:0000313" key="6">
    <source>
        <dbReference type="Proteomes" id="UP000236641"/>
    </source>
</evidence>
<comment type="similarity">
    <text evidence="1">Belongs to the Cu-Zn superoxide dismutase family.</text>
</comment>
<feature type="compositionally biased region" description="Polar residues" evidence="2">
    <location>
        <begin position="101"/>
        <end position="118"/>
    </location>
</feature>
<name>A0A2K1DX01_9FLAO</name>
<evidence type="ECO:0000259" key="4">
    <source>
        <dbReference type="Pfam" id="PF00080"/>
    </source>
</evidence>